<keyword evidence="1" id="KW-0812">Transmembrane</keyword>
<evidence type="ECO:0000313" key="2">
    <source>
        <dbReference type="EMBL" id="MFC4544468.1"/>
    </source>
</evidence>
<accession>A0ABD5PVC2</accession>
<dbReference type="AlphaFoldDB" id="A0ABD5PVC2"/>
<protein>
    <submittedName>
        <fullName evidence="2">Uncharacterized protein</fullName>
    </submittedName>
</protein>
<reference evidence="2 3" key="1">
    <citation type="journal article" date="2019" name="Int. J. Syst. Evol. Microbiol.">
        <title>The Global Catalogue of Microorganisms (GCM) 10K type strain sequencing project: providing services to taxonomists for standard genome sequencing and annotation.</title>
        <authorList>
            <consortium name="The Broad Institute Genomics Platform"/>
            <consortium name="The Broad Institute Genome Sequencing Center for Infectious Disease"/>
            <person name="Wu L."/>
            <person name="Ma J."/>
        </authorList>
    </citation>
    <scope>NUCLEOTIDE SEQUENCE [LARGE SCALE GENOMIC DNA]</scope>
    <source>
        <strain evidence="2 3">WLHS5</strain>
    </source>
</reference>
<keyword evidence="3" id="KW-1185">Reference proteome</keyword>
<keyword evidence="1" id="KW-1133">Transmembrane helix</keyword>
<keyword evidence="1" id="KW-0472">Membrane</keyword>
<name>A0ABD5PVC2_9EURY</name>
<organism evidence="2 3">
    <name type="scientific">Halosolutus amylolyticus</name>
    <dbReference type="NCBI Taxonomy" id="2932267"/>
    <lineage>
        <taxon>Archaea</taxon>
        <taxon>Methanobacteriati</taxon>
        <taxon>Methanobacteriota</taxon>
        <taxon>Stenosarchaea group</taxon>
        <taxon>Halobacteria</taxon>
        <taxon>Halobacteriales</taxon>
        <taxon>Natrialbaceae</taxon>
        <taxon>Halosolutus</taxon>
    </lineage>
</organism>
<dbReference type="EMBL" id="JBHSFA010000011">
    <property type="protein sequence ID" value="MFC4544468.1"/>
    <property type="molecule type" value="Genomic_DNA"/>
</dbReference>
<dbReference type="Proteomes" id="UP001595898">
    <property type="component" value="Unassembled WGS sequence"/>
</dbReference>
<evidence type="ECO:0000313" key="3">
    <source>
        <dbReference type="Proteomes" id="UP001595898"/>
    </source>
</evidence>
<sequence>MNELVLPLASESPLPIGIVGWGVLLLGLLVTVVWLIYLYR</sequence>
<comment type="caution">
    <text evidence="2">The sequence shown here is derived from an EMBL/GenBank/DDBJ whole genome shotgun (WGS) entry which is preliminary data.</text>
</comment>
<evidence type="ECO:0000256" key="1">
    <source>
        <dbReference type="SAM" id="Phobius"/>
    </source>
</evidence>
<feature type="transmembrane region" description="Helical" evidence="1">
    <location>
        <begin position="16"/>
        <end position="39"/>
    </location>
</feature>
<proteinExistence type="predicted"/>
<gene>
    <name evidence="2" type="ORF">ACFO5R_21285</name>
</gene>
<dbReference type="RefSeq" id="WP_265339236.1">
    <property type="nucleotide sequence ID" value="NZ_JALIQP010000003.1"/>
</dbReference>